<keyword evidence="2 6" id="KW-0812">Transmembrane</keyword>
<reference evidence="9" key="1">
    <citation type="journal article" date="2019" name="bioRxiv">
        <title>The Genome of the Zebra Mussel, Dreissena polymorpha: A Resource for Invasive Species Research.</title>
        <authorList>
            <person name="McCartney M.A."/>
            <person name="Auch B."/>
            <person name="Kono T."/>
            <person name="Mallez S."/>
            <person name="Zhang Y."/>
            <person name="Obille A."/>
            <person name="Becker A."/>
            <person name="Abrahante J.E."/>
            <person name="Garbe J."/>
            <person name="Badalamenti J.P."/>
            <person name="Herman A."/>
            <person name="Mangelson H."/>
            <person name="Liachko I."/>
            <person name="Sullivan S."/>
            <person name="Sone E.D."/>
            <person name="Koren S."/>
            <person name="Silverstein K.A.T."/>
            <person name="Beckman K.B."/>
            <person name="Gohl D.M."/>
        </authorList>
    </citation>
    <scope>NUCLEOTIDE SEQUENCE</scope>
    <source>
        <strain evidence="9">Duluth1</strain>
        <tissue evidence="9">Whole animal</tissue>
    </source>
</reference>
<comment type="caution">
    <text evidence="9">The sequence shown here is derived from an EMBL/GenBank/DDBJ whole genome shotgun (WGS) entry which is preliminary data.</text>
</comment>
<name>A0A9D4RIU1_DREPO</name>
<feature type="transmembrane region" description="Helical" evidence="6">
    <location>
        <begin position="462"/>
        <end position="481"/>
    </location>
</feature>
<reference evidence="9" key="2">
    <citation type="submission" date="2020-11" db="EMBL/GenBank/DDBJ databases">
        <authorList>
            <person name="McCartney M.A."/>
            <person name="Auch B."/>
            <person name="Kono T."/>
            <person name="Mallez S."/>
            <person name="Becker A."/>
            <person name="Gohl D.M."/>
            <person name="Silverstein K.A.T."/>
            <person name="Koren S."/>
            <person name="Bechman K.B."/>
            <person name="Herman A."/>
            <person name="Abrahante J.E."/>
            <person name="Garbe J."/>
        </authorList>
    </citation>
    <scope>NUCLEOTIDE SEQUENCE</scope>
    <source>
        <strain evidence="9">Duluth1</strain>
        <tissue evidence="9">Whole animal</tissue>
    </source>
</reference>
<protein>
    <submittedName>
        <fullName evidence="9">Uncharacterized protein</fullName>
    </submittedName>
</protein>
<dbReference type="EMBL" id="JAIWYP010000002">
    <property type="protein sequence ID" value="KAH3869173.1"/>
    <property type="molecule type" value="Genomic_DNA"/>
</dbReference>
<feature type="region of interest" description="Disordered" evidence="5">
    <location>
        <begin position="722"/>
        <end position="741"/>
    </location>
</feature>
<sequence length="903" mass="103476">MTTIKKSCCWPPRRIEPARGAFDGNSPTKLGKFDNATSSTPRDASDLKRPKTSQDLEVKLLAMLKANKTDSAILNQDTLWMLYHTDQNKGGTEIEEFVSSRIFFNKDNKEKNDPKVVADCNGADPLCELSEVGVFIADTLNDDKLNPFKTHKLHKRVSGEINHNTPRSEDENNEDILHLFLFAILFNRKELAEIAWARCKDHIGAALIASSLLKELSKIAKMAAEFDIAEEISKVSEKYEHKAYEVLTLCYKSNHGKAHDLLIRKLDKPFESTTLLDIAYANNMWNFMSHTCCQTKLNLIWRGNIAIFTQSWKIFLAIFVPLVVFCIKFRGTENEKMSDAPEGINPNTIKVRTEHSNKTTYTVHGCDNEAKRAIGLIKAWKYVYTAPISVFVLNSVSYVVFLGLFAYFVCVDLNENMTITEWAVWGWSFTMLCEEFRQMRYSGRKTVWANTRKWFASKWNMFDAFNYALFIITIILRTMLTGKQFDIVRYFYSFTVAMFSLRSLQNFLVDKNIGPKVIMIRKMMIDLFIFLSILAVFLFSIGVIYQASLFPNSPATPKLLESIIYIPYWQLFGEITLGYLEGDDIDNCTRDESIWRPAGGVGRCPEHKPLVPFLGAVYMFLTNILLVNLLIAMFSNTFQEIQDRSERIWKFYLFNIIREYSERPVVAPPFIILIHIYRVVRHVFGGENGKKEEPNEFKLDATPKYLDDLVTFETTQTRKFIQKAKDETSTHENSPRGNEQVEEMAYESNIKYRRVHVANETIVTSGNNEDIDDLSHNPIGRDIKLRTTKSTLDTSDEMESTLSETNFTTELASILASALAQDVHDLMILFKHSGVEFTGAREQHITRTVTFVDETGRANNTLQQTQSSTTSFEKQLATKMASAIANHSESIQELRRLFQQQHA</sequence>
<feature type="domain" description="TRPM-like" evidence="8">
    <location>
        <begin position="148"/>
        <end position="290"/>
    </location>
</feature>
<evidence type="ECO:0000259" key="8">
    <source>
        <dbReference type="Pfam" id="PF25508"/>
    </source>
</evidence>
<feature type="compositionally biased region" description="Basic and acidic residues" evidence="5">
    <location>
        <begin position="723"/>
        <end position="734"/>
    </location>
</feature>
<organism evidence="9 10">
    <name type="scientific">Dreissena polymorpha</name>
    <name type="common">Zebra mussel</name>
    <name type="synonym">Mytilus polymorpha</name>
    <dbReference type="NCBI Taxonomy" id="45954"/>
    <lineage>
        <taxon>Eukaryota</taxon>
        <taxon>Metazoa</taxon>
        <taxon>Spiralia</taxon>
        <taxon>Lophotrochozoa</taxon>
        <taxon>Mollusca</taxon>
        <taxon>Bivalvia</taxon>
        <taxon>Autobranchia</taxon>
        <taxon>Heteroconchia</taxon>
        <taxon>Euheterodonta</taxon>
        <taxon>Imparidentia</taxon>
        <taxon>Neoheterodontei</taxon>
        <taxon>Myida</taxon>
        <taxon>Dreissenoidea</taxon>
        <taxon>Dreissenidae</taxon>
        <taxon>Dreissena</taxon>
    </lineage>
</organism>
<feature type="transmembrane region" description="Helical" evidence="6">
    <location>
        <begin position="312"/>
        <end position="329"/>
    </location>
</feature>
<dbReference type="AlphaFoldDB" id="A0A9D4RIU1"/>
<dbReference type="Pfam" id="PF00520">
    <property type="entry name" value="Ion_trans"/>
    <property type="match status" value="1"/>
</dbReference>
<evidence type="ECO:0000313" key="10">
    <source>
        <dbReference type="Proteomes" id="UP000828390"/>
    </source>
</evidence>
<evidence type="ECO:0000256" key="5">
    <source>
        <dbReference type="SAM" id="MobiDB-lite"/>
    </source>
</evidence>
<dbReference type="InterPro" id="IPR050927">
    <property type="entry name" value="TRPM"/>
</dbReference>
<accession>A0A9D4RIU1</accession>
<evidence type="ECO:0000256" key="2">
    <source>
        <dbReference type="ARBA" id="ARBA00022692"/>
    </source>
</evidence>
<feature type="transmembrane region" description="Helical" evidence="6">
    <location>
        <begin position="525"/>
        <end position="545"/>
    </location>
</feature>
<proteinExistence type="predicted"/>
<dbReference type="InterPro" id="IPR057366">
    <property type="entry name" value="TRPM-like"/>
</dbReference>
<dbReference type="PANTHER" id="PTHR13800">
    <property type="entry name" value="TRANSIENT RECEPTOR POTENTIAL CATION CHANNEL, SUBFAMILY M, MEMBER 6"/>
    <property type="match status" value="1"/>
</dbReference>
<evidence type="ECO:0000256" key="3">
    <source>
        <dbReference type="ARBA" id="ARBA00022989"/>
    </source>
</evidence>
<keyword evidence="4 6" id="KW-0472">Membrane</keyword>
<feature type="transmembrane region" description="Helical" evidence="6">
    <location>
        <begin position="613"/>
        <end position="634"/>
    </location>
</feature>
<comment type="subcellular location">
    <subcellularLocation>
        <location evidence="1">Membrane</location>
        <topology evidence="1">Multi-pass membrane protein</topology>
    </subcellularLocation>
</comment>
<dbReference type="Proteomes" id="UP000828390">
    <property type="component" value="Unassembled WGS sequence"/>
</dbReference>
<feature type="region of interest" description="Disordered" evidence="5">
    <location>
        <begin position="15"/>
        <end position="51"/>
    </location>
</feature>
<evidence type="ECO:0000259" key="7">
    <source>
        <dbReference type="Pfam" id="PF00520"/>
    </source>
</evidence>
<dbReference type="Pfam" id="PF25508">
    <property type="entry name" value="TRPM2"/>
    <property type="match status" value="1"/>
</dbReference>
<gene>
    <name evidence="9" type="ORF">DPMN_032334</name>
</gene>
<feature type="transmembrane region" description="Helical" evidence="6">
    <location>
        <begin position="382"/>
        <end position="407"/>
    </location>
</feature>
<keyword evidence="10" id="KW-1185">Reference proteome</keyword>
<evidence type="ECO:0000256" key="4">
    <source>
        <dbReference type="ARBA" id="ARBA00023136"/>
    </source>
</evidence>
<dbReference type="InterPro" id="IPR005821">
    <property type="entry name" value="Ion_trans_dom"/>
</dbReference>
<feature type="domain" description="Ion transport" evidence="7">
    <location>
        <begin position="396"/>
        <end position="645"/>
    </location>
</feature>
<evidence type="ECO:0000313" key="9">
    <source>
        <dbReference type="EMBL" id="KAH3869173.1"/>
    </source>
</evidence>
<dbReference type="GO" id="GO:0005886">
    <property type="term" value="C:plasma membrane"/>
    <property type="evidence" value="ECO:0007669"/>
    <property type="project" value="TreeGrafter"/>
</dbReference>
<evidence type="ECO:0000256" key="1">
    <source>
        <dbReference type="ARBA" id="ARBA00004141"/>
    </source>
</evidence>
<dbReference type="PANTHER" id="PTHR13800:SF12">
    <property type="entry name" value="TRANSIENT RECEPTOR POTENTIAL CATION CHANNEL SUBFAMILY M MEMBER-LIKE 2"/>
    <property type="match status" value="1"/>
</dbReference>
<keyword evidence="3 6" id="KW-1133">Transmembrane helix</keyword>
<evidence type="ECO:0000256" key="6">
    <source>
        <dbReference type="SAM" id="Phobius"/>
    </source>
</evidence>
<dbReference type="GO" id="GO:0099604">
    <property type="term" value="F:ligand-gated calcium channel activity"/>
    <property type="evidence" value="ECO:0007669"/>
    <property type="project" value="TreeGrafter"/>
</dbReference>